<dbReference type="SUPFAM" id="SSF55874">
    <property type="entry name" value="ATPase domain of HSP90 chaperone/DNA topoisomerase II/histidine kinase"/>
    <property type="match status" value="1"/>
</dbReference>
<dbReference type="InParanoid" id="C8XCJ4"/>
<dbReference type="GO" id="GO:0000155">
    <property type="term" value="F:phosphorelay sensor kinase activity"/>
    <property type="evidence" value="ECO:0007669"/>
    <property type="project" value="InterPro"/>
</dbReference>
<evidence type="ECO:0000259" key="1">
    <source>
        <dbReference type="Pfam" id="PF02518"/>
    </source>
</evidence>
<dbReference type="STRING" id="479431.Namu_1152"/>
<dbReference type="KEGG" id="nml:Namu_1152"/>
<dbReference type="Pfam" id="PF06580">
    <property type="entry name" value="His_kinase"/>
    <property type="match status" value="1"/>
</dbReference>
<dbReference type="Gene3D" id="3.30.565.10">
    <property type="entry name" value="Histidine kinase-like ATPase, C-terminal domain"/>
    <property type="match status" value="1"/>
</dbReference>
<gene>
    <name evidence="3" type="ordered locus">Namu_1152</name>
</gene>
<dbReference type="CDD" id="cd16956">
    <property type="entry name" value="HATPase_YehU-like"/>
    <property type="match status" value="1"/>
</dbReference>
<sequence length="394" mass="41556" precursor="true">MTTTITVLAVAALLVGLIAAALLGGRWVRRRMLDPPGVRAAAQALRTAGLAAPPLRHGLTAESVAQALPYLLALLETPGVALCDPQGRSLGVQGRGGHHLAELAPTVRAALQADRRQLATLAPCARPGCPVTRAVLVPLVASGEPAGALVVLTGSAVGPYLIRAADETSRFITTQLELSDLDSSRADLARAEVRALRAQISPHFIYNALTTIAAFVRSDPDRARELLLEFADFTRYSFRQAGEFTTLADELGNIEKYLILERARFGDRLRIRWTIAPEVLGVVVPFLSIQPLVENAVRHGLAGRPGGGTVVVTASDNGPDCVISVEDDGVGMDPDSVGVHAHDDADHVGLGNVDDRLRAAFGEDYGLVVETAPDAGTKVIVRLPKFAPGVTAGR</sequence>
<name>C8XCJ4_NAKMY</name>
<keyword evidence="3" id="KW-0418">Kinase</keyword>
<evidence type="ECO:0000313" key="3">
    <source>
        <dbReference type="EMBL" id="ACV77559.1"/>
    </source>
</evidence>
<dbReference type="HOGENOM" id="CLU_020473_3_0_11"/>
<dbReference type="InterPro" id="IPR003594">
    <property type="entry name" value="HATPase_dom"/>
</dbReference>
<dbReference type="AlphaFoldDB" id="C8XCJ4"/>
<dbReference type="InterPro" id="IPR050640">
    <property type="entry name" value="Bact_2-comp_sensor_kinase"/>
</dbReference>
<feature type="domain" description="Signal transduction histidine kinase internal region" evidence="2">
    <location>
        <begin position="191"/>
        <end position="269"/>
    </location>
</feature>
<dbReference type="InterPro" id="IPR036890">
    <property type="entry name" value="HATPase_C_sf"/>
</dbReference>
<proteinExistence type="predicted"/>
<dbReference type="PANTHER" id="PTHR34220:SF7">
    <property type="entry name" value="SENSOR HISTIDINE KINASE YPDA"/>
    <property type="match status" value="1"/>
</dbReference>
<keyword evidence="4" id="KW-1185">Reference proteome</keyword>
<reference evidence="4" key="1">
    <citation type="submission" date="2009-09" db="EMBL/GenBank/DDBJ databases">
        <title>The complete genome of Nakamurella multipartita DSM 44233.</title>
        <authorList>
            <consortium name="US DOE Joint Genome Institute (JGI-PGF)"/>
            <person name="Lucas S."/>
            <person name="Copeland A."/>
            <person name="Lapidus A."/>
            <person name="Glavina del Rio T."/>
            <person name="Dalin E."/>
            <person name="Tice H."/>
            <person name="Bruce D."/>
            <person name="Goodwin L."/>
            <person name="Pitluck S."/>
            <person name="Kyrpides N."/>
            <person name="Mavromatis K."/>
            <person name="Ivanova N."/>
            <person name="Ovchinnikova G."/>
            <person name="Sims D."/>
            <person name="Meincke L."/>
            <person name="Brettin T."/>
            <person name="Detter J.C."/>
            <person name="Han C."/>
            <person name="Larimer F."/>
            <person name="Land M."/>
            <person name="Hauser L."/>
            <person name="Markowitz V."/>
            <person name="Cheng J.-F."/>
            <person name="Hugenholtz P."/>
            <person name="Woyke T."/>
            <person name="Wu D."/>
            <person name="Klenk H.-P."/>
            <person name="Eisen J.A."/>
        </authorList>
    </citation>
    <scope>NUCLEOTIDE SEQUENCE [LARGE SCALE GENOMIC DNA]</scope>
    <source>
        <strain evidence="4">ATCC 700099 / DSM 44233 / CIP 104796 / JCM 9543 / NBRC 105858 / Y-104</strain>
    </source>
</reference>
<dbReference type="Pfam" id="PF02518">
    <property type="entry name" value="HATPase_c"/>
    <property type="match status" value="1"/>
</dbReference>
<dbReference type="PANTHER" id="PTHR34220">
    <property type="entry name" value="SENSOR HISTIDINE KINASE YPDA"/>
    <property type="match status" value="1"/>
</dbReference>
<keyword evidence="3" id="KW-0808">Transferase</keyword>
<dbReference type="RefSeq" id="WP_015746473.1">
    <property type="nucleotide sequence ID" value="NC_013235.1"/>
</dbReference>
<feature type="domain" description="Histidine kinase/HSP90-like ATPase" evidence="1">
    <location>
        <begin position="289"/>
        <end position="385"/>
    </location>
</feature>
<organism evidence="3 4">
    <name type="scientific">Nakamurella multipartita (strain ATCC 700099 / DSM 44233 / CIP 104796 / JCM 9543 / NBRC 105858 / Y-104)</name>
    <name type="common">Microsphaera multipartita</name>
    <dbReference type="NCBI Taxonomy" id="479431"/>
    <lineage>
        <taxon>Bacteria</taxon>
        <taxon>Bacillati</taxon>
        <taxon>Actinomycetota</taxon>
        <taxon>Actinomycetes</taxon>
        <taxon>Nakamurellales</taxon>
        <taxon>Nakamurellaceae</taxon>
        <taxon>Nakamurella</taxon>
    </lineage>
</organism>
<evidence type="ECO:0000313" key="4">
    <source>
        <dbReference type="Proteomes" id="UP000002218"/>
    </source>
</evidence>
<dbReference type="Proteomes" id="UP000002218">
    <property type="component" value="Chromosome"/>
</dbReference>
<dbReference type="GO" id="GO:0016020">
    <property type="term" value="C:membrane"/>
    <property type="evidence" value="ECO:0007669"/>
    <property type="project" value="InterPro"/>
</dbReference>
<dbReference type="InterPro" id="IPR010559">
    <property type="entry name" value="Sig_transdc_His_kin_internal"/>
</dbReference>
<protein>
    <submittedName>
        <fullName evidence="3">Signal transduction histidine kinase, LytS</fullName>
    </submittedName>
</protein>
<dbReference type="EMBL" id="CP001737">
    <property type="protein sequence ID" value="ACV77559.1"/>
    <property type="molecule type" value="Genomic_DNA"/>
</dbReference>
<dbReference type="eggNOG" id="COG3275">
    <property type="taxonomic scope" value="Bacteria"/>
</dbReference>
<reference evidence="3 4" key="2">
    <citation type="journal article" date="2010" name="Stand. Genomic Sci.">
        <title>Complete genome sequence of Nakamurella multipartita type strain (Y-104).</title>
        <authorList>
            <person name="Tice H."/>
            <person name="Mayilraj S."/>
            <person name="Sims D."/>
            <person name="Lapidus A."/>
            <person name="Nolan M."/>
            <person name="Lucas S."/>
            <person name="Glavina Del Rio T."/>
            <person name="Copeland A."/>
            <person name="Cheng J.F."/>
            <person name="Meincke L."/>
            <person name="Bruce D."/>
            <person name="Goodwin L."/>
            <person name="Pitluck S."/>
            <person name="Ivanova N."/>
            <person name="Mavromatis K."/>
            <person name="Ovchinnikova G."/>
            <person name="Pati A."/>
            <person name="Chen A."/>
            <person name="Palaniappan K."/>
            <person name="Land M."/>
            <person name="Hauser L."/>
            <person name="Chang Y.J."/>
            <person name="Jeffries C.D."/>
            <person name="Detter J.C."/>
            <person name="Brettin T."/>
            <person name="Rohde M."/>
            <person name="Goker M."/>
            <person name="Bristow J."/>
            <person name="Eisen J.A."/>
            <person name="Markowitz V."/>
            <person name="Hugenholtz P."/>
            <person name="Kyrpides N.C."/>
            <person name="Klenk H.P."/>
            <person name="Chen F."/>
        </authorList>
    </citation>
    <scope>NUCLEOTIDE SEQUENCE [LARGE SCALE GENOMIC DNA]</scope>
    <source>
        <strain evidence="4">ATCC 700099 / DSM 44233 / CIP 104796 / JCM 9543 / NBRC 105858 / Y-104</strain>
    </source>
</reference>
<accession>C8XCJ4</accession>
<evidence type="ECO:0000259" key="2">
    <source>
        <dbReference type="Pfam" id="PF06580"/>
    </source>
</evidence>